<keyword evidence="3" id="KW-1185">Reference proteome</keyword>
<dbReference type="Pfam" id="PF19419">
    <property type="entry name" value="DUF5983"/>
    <property type="match status" value="1"/>
</dbReference>
<gene>
    <name evidence="2" type="ORF">GCM10011349_32430</name>
</gene>
<evidence type="ECO:0000259" key="1">
    <source>
        <dbReference type="Pfam" id="PF19419"/>
    </source>
</evidence>
<proteinExistence type="predicted"/>
<accession>A0ABQ2JV82</accession>
<evidence type="ECO:0000313" key="3">
    <source>
        <dbReference type="Proteomes" id="UP000605099"/>
    </source>
</evidence>
<comment type="caution">
    <text evidence="2">The sequence shown here is derived from an EMBL/GenBank/DDBJ whole genome shotgun (WGS) entry which is preliminary data.</text>
</comment>
<organism evidence="2 3">
    <name type="scientific">Novosphingobium indicum</name>
    <dbReference type="NCBI Taxonomy" id="462949"/>
    <lineage>
        <taxon>Bacteria</taxon>
        <taxon>Pseudomonadati</taxon>
        <taxon>Pseudomonadota</taxon>
        <taxon>Alphaproteobacteria</taxon>
        <taxon>Sphingomonadales</taxon>
        <taxon>Sphingomonadaceae</taxon>
        <taxon>Novosphingobium</taxon>
    </lineage>
</organism>
<feature type="domain" description="DUF5983" evidence="1">
    <location>
        <begin position="26"/>
        <end position="110"/>
    </location>
</feature>
<evidence type="ECO:0000313" key="2">
    <source>
        <dbReference type="EMBL" id="GGN55599.1"/>
    </source>
</evidence>
<name>A0ABQ2JV82_9SPHN</name>
<dbReference type="Proteomes" id="UP000605099">
    <property type="component" value="Unassembled WGS sequence"/>
</dbReference>
<sequence length="118" mass="13357">MTSARTSREAIARSHSKATLHEVAHMLVLSTEHMSPDTAQNWMPLCPWACFEKADFGWFMYAAVDVGIIRANDLPAEIHAAIDVAKRENCEWIMWDCDGPCIDELPQFAWDHETQVPA</sequence>
<dbReference type="InterPro" id="IPR046025">
    <property type="entry name" value="DUF5983"/>
</dbReference>
<protein>
    <recommendedName>
        <fullName evidence="1">DUF5983 domain-containing protein</fullName>
    </recommendedName>
</protein>
<reference evidence="3" key="1">
    <citation type="journal article" date="2019" name="Int. J. Syst. Evol. Microbiol.">
        <title>The Global Catalogue of Microorganisms (GCM) 10K type strain sequencing project: providing services to taxonomists for standard genome sequencing and annotation.</title>
        <authorList>
            <consortium name="The Broad Institute Genomics Platform"/>
            <consortium name="The Broad Institute Genome Sequencing Center for Infectious Disease"/>
            <person name="Wu L."/>
            <person name="Ma J."/>
        </authorList>
    </citation>
    <scope>NUCLEOTIDE SEQUENCE [LARGE SCALE GENOMIC DNA]</scope>
    <source>
        <strain evidence="3">CGMCC 1.6784</strain>
    </source>
</reference>
<dbReference type="EMBL" id="BMLK01000016">
    <property type="protein sequence ID" value="GGN55599.1"/>
    <property type="molecule type" value="Genomic_DNA"/>
</dbReference>